<evidence type="ECO:0000313" key="4">
    <source>
        <dbReference type="Proteomes" id="UP000820977"/>
    </source>
</evidence>
<feature type="transmembrane region" description="Helical" evidence="2">
    <location>
        <begin position="231"/>
        <end position="252"/>
    </location>
</feature>
<feature type="coiled-coil region" evidence="1">
    <location>
        <begin position="197"/>
        <end position="234"/>
    </location>
</feature>
<accession>A0ABX2B3J0</accession>
<dbReference type="Proteomes" id="UP000820977">
    <property type="component" value="Unassembled WGS sequence"/>
</dbReference>
<sequence length="254" mass="29092">MRPVIYFFGTFANGFASYPQDHTKSFFQDFIKKARLASQIVLHREGNLLYYGYVRRMNESDNIGICLCLDCIYIKTEYLFSVFDDAFADLVERGEILKINGNSEILWAIDNFHSEPVAITECSNNIIESINVSVFNSQPLPPVDFSVSVNDCLELGLDEGEDIISDATTRYCNLYIARKESEIERITSFRNLINLKNQELKKLNDSLVAKINQADNLKTENKKLQAQKKQYRNVVLLAFVILICGVGLFFYMTI</sequence>
<proteinExistence type="predicted"/>
<evidence type="ECO:0000256" key="2">
    <source>
        <dbReference type="SAM" id="Phobius"/>
    </source>
</evidence>
<keyword evidence="2" id="KW-0472">Membrane</keyword>
<name>A0ABX2B3J0_9BACT</name>
<organism evidence="3 4">
    <name type="scientific">Xylanibacter caecicola</name>
    <dbReference type="NCBI Taxonomy" id="2736294"/>
    <lineage>
        <taxon>Bacteria</taxon>
        <taxon>Pseudomonadati</taxon>
        <taxon>Bacteroidota</taxon>
        <taxon>Bacteroidia</taxon>
        <taxon>Bacteroidales</taxon>
        <taxon>Prevotellaceae</taxon>
        <taxon>Xylanibacter</taxon>
    </lineage>
</organism>
<dbReference type="EMBL" id="JABKKJ010000027">
    <property type="protein sequence ID" value="NPE26086.1"/>
    <property type="molecule type" value="Genomic_DNA"/>
</dbReference>
<reference evidence="3 4" key="1">
    <citation type="submission" date="2020-05" db="EMBL/GenBank/DDBJ databases">
        <title>Distinct polysaccharide utilization as determinants for interspecies competition between intestinal Prevotella spp.</title>
        <authorList>
            <person name="Galvez E.J.C."/>
            <person name="Iljazovic A."/>
            <person name="Strowig T."/>
        </authorList>
    </citation>
    <scope>NUCLEOTIDE SEQUENCE [LARGE SCALE GENOMIC DNA]</scope>
    <source>
        <strain evidence="3 4">PCHR</strain>
    </source>
</reference>
<comment type="caution">
    <text evidence="3">The sequence shown here is derived from an EMBL/GenBank/DDBJ whole genome shotgun (WGS) entry which is preliminary data.</text>
</comment>
<protein>
    <submittedName>
        <fullName evidence="3">Uncharacterized protein</fullName>
    </submittedName>
</protein>
<dbReference type="RefSeq" id="WP_172345553.1">
    <property type="nucleotide sequence ID" value="NZ_CATJFF010000041.1"/>
</dbReference>
<evidence type="ECO:0000256" key="1">
    <source>
        <dbReference type="SAM" id="Coils"/>
    </source>
</evidence>
<keyword evidence="2" id="KW-0812">Transmembrane</keyword>
<gene>
    <name evidence="3" type="ORF">HPS54_11300</name>
</gene>
<keyword evidence="1" id="KW-0175">Coiled coil</keyword>
<keyword evidence="2" id="KW-1133">Transmembrane helix</keyword>
<evidence type="ECO:0000313" key="3">
    <source>
        <dbReference type="EMBL" id="NPE26086.1"/>
    </source>
</evidence>
<keyword evidence="4" id="KW-1185">Reference proteome</keyword>